<evidence type="ECO:0000256" key="2">
    <source>
        <dbReference type="ARBA" id="ARBA00007430"/>
    </source>
</evidence>
<evidence type="ECO:0000259" key="9">
    <source>
        <dbReference type="Pfam" id="PF00534"/>
    </source>
</evidence>
<dbReference type="Gene3D" id="3.40.50.2000">
    <property type="entry name" value="Glycogen Phosphorylase B"/>
    <property type="match status" value="2"/>
</dbReference>
<evidence type="ECO:0000256" key="5">
    <source>
        <dbReference type="ARBA" id="ARBA00022692"/>
    </source>
</evidence>
<dbReference type="Proteomes" id="UP000072189">
    <property type="component" value="Unassembled WGS sequence"/>
</dbReference>
<dbReference type="AlphaFoldDB" id="A0A147F6B4"/>
<feature type="transmembrane region" description="Helical" evidence="8">
    <location>
        <begin position="130"/>
        <end position="152"/>
    </location>
</feature>
<gene>
    <name evidence="10" type="ORF">RSA3_11125</name>
</gene>
<dbReference type="NCBIfam" id="NF007773">
    <property type="entry name" value="PRK10459.1"/>
    <property type="match status" value="1"/>
</dbReference>
<evidence type="ECO:0000256" key="1">
    <source>
        <dbReference type="ARBA" id="ARBA00004651"/>
    </source>
</evidence>
<feature type="transmembrane region" description="Helical" evidence="8">
    <location>
        <begin position="340"/>
        <end position="363"/>
    </location>
</feature>
<evidence type="ECO:0000313" key="10">
    <source>
        <dbReference type="EMBL" id="KTS11079.1"/>
    </source>
</evidence>
<dbReference type="GO" id="GO:0016757">
    <property type="term" value="F:glycosyltransferase activity"/>
    <property type="evidence" value="ECO:0007669"/>
    <property type="project" value="InterPro"/>
</dbReference>
<comment type="subcellular location">
    <subcellularLocation>
        <location evidence="1">Cell membrane</location>
        <topology evidence="1">Multi-pass membrane protein</topology>
    </subcellularLocation>
</comment>
<evidence type="ECO:0000256" key="4">
    <source>
        <dbReference type="ARBA" id="ARBA00022679"/>
    </source>
</evidence>
<organism evidence="10 11">
    <name type="scientific">Microbacterium testaceum</name>
    <name type="common">Aureobacterium testaceum</name>
    <name type="synonym">Brevibacterium testaceum</name>
    <dbReference type="NCBI Taxonomy" id="2033"/>
    <lineage>
        <taxon>Bacteria</taxon>
        <taxon>Bacillati</taxon>
        <taxon>Actinomycetota</taxon>
        <taxon>Actinomycetes</taxon>
        <taxon>Micrococcales</taxon>
        <taxon>Microbacteriaceae</taxon>
        <taxon>Microbacterium</taxon>
    </lineage>
</organism>
<dbReference type="Pfam" id="PF13440">
    <property type="entry name" value="Polysacc_synt_3"/>
    <property type="match status" value="1"/>
</dbReference>
<keyword evidence="7 8" id="KW-0472">Membrane</keyword>
<sequence>MSVFSTSAAQLVMMLVLARILDLEQMGLVSTVLICSSFLEVFVGLGLTAALIQRRRVTSRELSSVHWANLALALIAFGAVWAGSVPIAALFGAPAAAPLIVVTAFAFVFTAAGQAHRAVLEKRLDFRPLGIADVAFALVSLVSAVLLALAGWAAMSAAVGLVLGAAARTVVFVVSARRVARIRAHFRLAELRRFLRYGVWQSADGVLNYIGNTLATIATGRFVSTAALGGFNLAFTLGVSLAGRVSPILTRVLFPYFAIIQDDKTRVRDAYLKMLTLVGILNIPALVCVSLVADDAMTVVYGEKWAPFGPVLAVLALAGALRSLGYPVGSLLAGTDNLRLGVFLNVGRTIVNVPLILGMTLVWGVDGAAWSMVVMAAVSYVLGYVCLHHVVPTAPGAYVRASVTPIVLSLPPAAAVLAVGWLAEAASPLARLVAQVVVGAGAFGLALLLSRDSTVNAIIQAVRAKVVRAPDIDVAVVLPADERFDGTGGAIASWVRNAYGAFPADIAVGVFCPRGDSAFDDGAVRVRLPLFDRLDAFIRVAARPVARVLRRNPDGVVRVLTLSGRIWVWWLTPVLQRSRVVHVHNEPAYVAVLRRSGYRGRIVLHMHNDPVGAIRRSCGASWPRATLDEVRSAVDAWVFCSRYLATLAREEFGITDAVVVPNGATVSHAQPLWHEAGEPLRVAFAGRLIPEKGALRAVETVAELAVRRSVVLDVYGAKASGAAVGESPYTRALRSLAEEVSERHPGATVNIRGYVPPDLMTAELAEADVFLYPCQWEEPFGMVLLDAMTVGTPVVTVARGGIPEVVGPEAGGVVLSPRANAVELADAVDRVATDPRYTDRRRAARRVAEERFGWDAIARRLIDVLAIG</sequence>
<comment type="caution">
    <text evidence="10">The sequence shown here is derived from an EMBL/GenBank/DDBJ whole genome shotgun (WGS) entry which is preliminary data.</text>
</comment>
<dbReference type="InterPro" id="IPR001296">
    <property type="entry name" value="Glyco_trans_1"/>
</dbReference>
<evidence type="ECO:0000256" key="7">
    <source>
        <dbReference type="ARBA" id="ARBA00023136"/>
    </source>
</evidence>
<dbReference type="CDD" id="cd03801">
    <property type="entry name" value="GT4_PimA-like"/>
    <property type="match status" value="1"/>
</dbReference>
<name>A0A147F6B4_MICTE</name>
<feature type="transmembrane region" description="Helical" evidence="8">
    <location>
        <begin position="88"/>
        <end position="109"/>
    </location>
</feature>
<dbReference type="GO" id="GO:0005886">
    <property type="term" value="C:plasma membrane"/>
    <property type="evidence" value="ECO:0007669"/>
    <property type="project" value="UniProtKB-SubCell"/>
</dbReference>
<feature type="transmembrane region" description="Helical" evidence="8">
    <location>
        <begin position="64"/>
        <end position="82"/>
    </location>
</feature>
<protein>
    <recommendedName>
        <fullName evidence="9">Glycosyl transferase family 1 domain-containing protein</fullName>
    </recommendedName>
</protein>
<dbReference type="PANTHER" id="PTHR30250:SF10">
    <property type="entry name" value="LIPOPOLYSACCHARIDE BIOSYNTHESIS PROTEIN WZXC"/>
    <property type="match status" value="1"/>
</dbReference>
<keyword evidence="4" id="KW-0808">Transferase</keyword>
<keyword evidence="6 8" id="KW-1133">Transmembrane helix</keyword>
<dbReference type="PANTHER" id="PTHR30250">
    <property type="entry name" value="PST FAMILY PREDICTED COLANIC ACID TRANSPORTER"/>
    <property type="match status" value="1"/>
</dbReference>
<dbReference type="Pfam" id="PF00534">
    <property type="entry name" value="Glycos_transf_1"/>
    <property type="match status" value="1"/>
</dbReference>
<feature type="domain" description="Glycosyl transferase family 1" evidence="9">
    <location>
        <begin position="677"/>
        <end position="843"/>
    </location>
</feature>
<dbReference type="InterPro" id="IPR050833">
    <property type="entry name" value="Poly_Biosynth_Transport"/>
</dbReference>
<reference evidence="10 11" key="1">
    <citation type="journal article" date="2016" name="Front. Microbiol.">
        <title>Genomic Resource of Rice Seed Associated Bacteria.</title>
        <authorList>
            <person name="Midha S."/>
            <person name="Bansal K."/>
            <person name="Sharma S."/>
            <person name="Kumar N."/>
            <person name="Patil P.P."/>
            <person name="Chaudhry V."/>
            <person name="Patil P.B."/>
        </authorList>
    </citation>
    <scope>NUCLEOTIDE SEQUENCE [LARGE SCALE GENOMIC DNA]</scope>
    <source>
        <strain evidence="10 11">RSA3</strain>
    </source>
</reference>
<feature type="transmembrane region" description="Helical" evidence="8">
    <location>
        <begin position="305"/>
        <end position="328"/>
    </location>
</feature>
<keyword evidence="3" id="KW-1003">Cell membrane</keyword>
<evidence type="ECO:0000313" key="11">
    <source>
        <dbReference type="Proteomes" id="UP000072189"/>
    </source>
</evidence>
<dbReference type="PATRIC" id="fig|2033.7.peg.2983"/>
<dbReference type="SUPFAM" id="SSF53756">
    <property type="entry name" value="UDP-Glycosyltransferase/glycogen phosphorylase"/>
    <property type="match status" value="1"/>
</dbReference>
<evidence type="ECO:0000256" key="6">
    <source>
        <dbReference type="ARBA" id="ARBA00022989"/>
    </source>
</evidence>
<feature type="transmembrane region" description="Helical" evidence="8">
    <location>
        <begin position="403"/>
        <end position="423"/>
    </location>
</feature>
<dbReference type="EMBL" id="LDRV01000068">
    <property type="protein sequence ID" value="KTS11079.1"/>
    <property type="molecule type" value="Genomic_DNA"/>
</dbReference>
<keyword evidence="5 8" id="KW-0812">Transmembrane</keyword>
<proteinExistence type="inferred from homology"/>
<dbReference type="CDD" id="cd13127">
    <property type="entry name" value="MATE_tuaB_like"/>
    <property type="match status" value="1"/>
</dbReference>
<evidence type="ECO:0000256" key="3">
    <source>
        <dbReference type="ARBA" id="ARBA00022475"/>
    </source>
</evidence>
<comment type="similarity">
    <text evidence="2">Belongs to the polysaccharide synthase family.</text>
</comment>
<feature type="transmembrane region" description="Helical" evidence="8">
    <location>
        <begin position="274"/>
        <end position="293"/>
    </location>
</feature>
<feature type="transmembrane region" description="Helical" evidence="8">
    <location>
        <begin position="28"/>
        <end position="52"/>
    </location>
</feature>
<feature type="transmembrane region" description="Helical" evidence="8">
    <location>
        <begin position="369"/>
        <end position="391"/>
    </location>
</feature>
<accession>A0A147F6B4</accession>
<evidence type="ECO:0000256" key="8">
    <source>
        <dbReference type="SAM" id="Phobius"/>
    </source>
</evidence>
<feature type="transmembrane region" description="Helical" evidence="8">
    <location>
        <begin position="158"/>
        <end position="176"/>
    </location>
</feature>